<comment type="caution">
    <text evidence="1">The sequence shown here is derived from an EMBL/GenBank/DDBJ whole genome shotgun (WGS) entry which is preliminary data.</text>
</comment>
<organism evidence="1 2">
    <name type="scientific">Corchorus capsularis</name>
    <name type="common">Jute</name>
    <dbReference type="NCBI Taxonomy" id="210143"/>
    <lineage>
        <taxon>Eukaryota</taxon>
        <taxon>Viridiplantae</taxon>
        <taxon>Streptophyta</taxon>
        <taxon>Embryophyta</taxon>
        <taxon>Tracheophyta</taxon>
        <taxon>Spermatophyta</taxon>
        <taxon>Magnoliopsida</taxon>
        <taxon>eudicotyledons</taxon>
        <taxon>Gunneridae</taxon>
        <taxon>Pentapetalae</taxon>
        <taxon>rosids</taxon>
        <taxon>malvids</taxon>
        <taxon>Malvales</taxon>
        <taxon>Malvaceae</taxon>
        <taxon>Grewioideae</taxon>
        <taxon>Apeibeae</taxon>
        <taxon>Corchorus</taxon>
    </lineage>
</organism>
<protein>
    <submittedName>
        <fullName evidence="1">Uncharacterized protein</fullName>
    </submittedName>
</protein>
<evidence type="ECO:0000313" key="2">
    <source>
        <dbReference type="Proteomes" id="UP000188268"/>
    </source>
</evidence>
<sequence length="80" mass="8995">MSQMEFQSLFHENQILGRGLQRRFFFFVANGCNGVNCDGHTVVAMSVAKPGFATTFRRKRPSQLTGFLVVGDHLMETLTI</sequence>
<dbReference type="Proteomes" id="UP000188268">
    <property type="component" value="Unassembled WGS sequence"/>
</dbReference>
<name>A0A1R3G0U3_COCAP</name>
<keyword evidence="2" id="KW-1185">Reference proteome</keyword>
<accession>A0A1R3G0U3</accession>
<dbReference type="Gramene" id="OMO51706">
    <property type="protein sequence ID" value="OMO51706"/>
    <property type="gene ID" value="CCACVL1_29640"/>
</dbReference>
<proteinExistence type="predicted"/>
<gene>
    <name evidence="1" type="ORF">CCACVL1_29640</name>
</gene>
<dbReference type="AlphaFoldDB" id="A0A1R3G0U3"/>
<reference evidence="1 2" key="1">
    <citation type="submission" date="2013-09" db="EMBL/GenBank/DDBJ databases">
        <title>Corchorus capsularis genome sequencing.</title>
        <authorList>
            <person name="Alam M."/>
            <person name="Haque M.S."/>
            <person name="Islam M.S."/>
            <person name="Emdad E.M."/>
            <person name="Islam M.M."/>
            <person name="Ahmed B."/>
            <person name="Halim A."/>
            <person name="Hossen Q.M.M."/>
            <person name="Hossain M.Z."/>
            <person name="Ahmed R."/>
            <person name="Khan M.M."/>
            <person name="Islam R."/>
            <person name="Rashid M.M."/>
            <person name="Khan S.A."/>
            <person name="Rahman M.S."/>
            <person name="Alam M."/>
        </authorList>
    </citation>
    <scope>NUCLEOTIDE SEQUENCE [LARGE SCALE GENOMIC DNA]</scope>
    <source>
        <strain evidence="2">cv. CVL-1</strain>
        <tissue evidence="1">Whole seedling</tissue>
    </source>
</reference>
<evidence type="ECO:0000313" key="1">
    <source>
        <dbReference type="EMBL" id="OMO51706.1"/>
    </source>
</evidence>
<dbReference type="EMBL" id="AWWV01015718">
    <property type="protein sequence ID" value="OMO51706.1"/>
    <property type="molecule type" value="Genomic_DNA"/>
</dbReference>